<evidence type="ECO:0000313" key="2">
    <source>
        <dbReference type="EMBL" id="TWT87010.1"/>
    </source>
</evidence>
<dbReference type="EMBL" id="SJPN01000037">
    <property type="protein sequence ID" value="TWT87010.1"/>
    <property type="molecule type" value="Genomic_DNA"/>
</dbReference>
<protein>
    <recommendedName>
        <fullName evidence="4">Transmembrane protein</fullName>
    </recommendedName>
</protein>
<evidence type="ECO:0000256" key="1">
    <source>
        <dbReference type="SAM" id="Phobius"/>
    </source>
</evidence>
<keyword evidence="3" id="KW-1185">Reference proteome</keyword>
<accession>A0A5C5ZIN3</accession>
<sequence>MPFPRFTIRTLILFTSVFACFGALNRIPSPEHALCNFIFPLPEDQCFRQPYIIEFGIPLTACTNHHAVHLPHETGPCKFDSTYHPVGIIVNLLFAMIGSMFATAGFVLVARFAVWQIQLARERAMIDVALADPSSDVN</sequence>
<reference evidence="2 3" key="1">
    <citation type="submission" date="2019-02" db="EMBL/GenBank/DDBJ databases">
        <title>Deep-cultivation of Planctomycetes and their phenomic and genomic characterization uncovers novel biology.</title>
        <authorList>
            <person name="Wiegand S."/>
            <person name="Jogler M."/>
            <person name="Boedeker C."/>
            <person name="Pinto D."/>
            <person name="Vollmers J."/>
            <person name="Rivas-Marin E."/>
            <person name="Kohn T."/>
            <person name="Peeters S.H."/>
            <person name="Heuer A."/>
            <person name="Rast P."/>
            <person name="Oberbeckmann S."/>
            <person name="Bunk B."/>
            <person name="Jeske O."/>
            <person name="Meyerdierks A."/>
            <person name="Storesund J.E."/>
            <person name="Kallscheuer N."/>
            <person name="Luecker S."/>
            <person name="Lage O.M."/>
            <person name="Pohl T."/>
            <person name="Merkel B.J."/>
            <person name="Hornburger P."/>
            <person name="Mueller R.-W."/>
            <person name="Bruemmer F."/>
            <person name="Labrenz M."/>
            <person name="Spormann A.M."/>
            <person name="Op Den Camp H."/>
            <person name="Overmann J."/>
            <person name="Amann R."/>
            <person name="Jetten M.S.M."/>
            <person name="Mascher T."/>
            <person name="Medema M.H."/>
            <person name="Devos D.P."/>
            <person name="Kaster A.-K."/>
            <person name="Ovreas L."/>
            <person name="Rohde M."/>
            <person name="Galperin M.Y."/>
            <person name="Jogler C."/>
        </authorList>
    </citation>
    <scope>NUCLEOTIDE SEQUENCE [LARGE SCALE GENOMIC DNA]</scope>
    <source>
        <strain evidence="2 3">Pla52n</strain>
    </source>
</reference>
<keyword evidence="1" id="KW-1133">Transmembrane helix</keyword>
<keyword evidence="1" id="KW-0812">Transmembrane</keyword>
<comment type="caution">
    <text evidence="2">The sequence shown here is derived from an EMBL/GenBank/DDBJ whole genome shotgun (WGS) entry which is preliminary data.</text>
</comment>
<organism evidence="2 3">
    <name type="scientific">Stieleria varia</name>
    <dbReference type="NCBI Taxonomy" id="2528005"/>
    <lineage>
        <taxon>Bacteria</taxon>
        <taxon>Pseudomonadati</taxon>
        <taxon>Planctomycetota</taxon>
        <taxon>Planctomycetia</taxon>
        <taxon>Pirellulales</taxon>
        <taxon>Pirellulaceae</taxon>
        <taxon>Stieleria</taxon>
    </lineage>
</organism>
<dbReference type="PROSITE" id="PS51257">
    <property type="entry name" value="PROKAR_LIPOPROTEIN"/>
    <property type="match status" value="1"/>
</dbReference>
<dbReference type="Proteomes" id="UP000320176">
    <property type="component" value="Unassembled WGS sequence"/>
</dbReference>
<name>A0A5C5ZIN3_9BACT</name>
<dbReference type="AlphaFoldDB" id="A0A5C5ZIN3"/>
<proteinExistence type="predicted"/>
<evidence type="ECO:0000313" key="3">
    <source>
        <dbReference type="Proteomes" id="UP000320176"/>
    </source>
</evidence>
<keyword evidence="1" id="KW-0472">Membrane</keyword>
<feature type="transmembrane region" description="Helical" evidence="1">
    <location>
        <begin position="88"/>
        <end position="114"/>
    </location>
</feature>
<evidence type="ECO:0008006" key="4">
    <source>
        <dbReference type="Google" id="ProtNLM"/>
    </source>
</evidence>
<gene>
    <name evidence="2" type="ORF">Pla52n_70350</name>
</gene>